<dbReference type="InterPro" id="IPR036864">
    <property type="entry name" value="Zn2-C6_fun-type_DNA-bd_sf"/>
</dbReference>
<evidence type="ECO:0000256" key="2">
    <source>
        <dbReference type="ARBA" id="ARBA00023242"/>
    </source>
</evidence>
<dbReference type="InterPro" id="IPR021858">
    <property type="entry name" value="Fun_TF"/>
</dbReference>
<dbReference type="PANTHER" id="PTHR22893">
    <property type="entry name" value="NADH OXIDOREDUCTASE-RELATED"/>
    <property type="match status" value="1"/>
</dbReference>
<dbReference type="PANTHER" id="PTHR22893:SF91">
    <property type="entry name" value="NADPH DEHYDROGENASE 2-RELATED"/>
    <property type="match status" value="1"/>
</dbReference>
<feature type="region of interest" description="Disordered" evidence="3">
    <location>
        <begin position="436"/>
        <end position="534"/>
    </location>
</feature>
<dbReference type="GO" id="GO:0000981">
    <property type="term" value="F:DNA-binding transcription factor activity, RNA polymerase II-specific"/>
    <property type="evidence" value="ECO:0007669"/>
    <property type="project" value="InterPro"/>
</dbReference>
<dbReference type="Gene3D" id="3.20.20.70">
    <property type="entry name" value="Aldolase class I"/>
    <property type="match status" value="1"/>
</dbReference>
<dbReference type="SUPFAM" id="SSF57701">
    <property type="entry name" value="Zn2/Cys6 DNA-binding domain"/>
    <property type="match status" value="1"/>
</dbReference>
<dbReference type="InterPro" id="IPR045247">
    <property type="entry name" value="Oye-like"/>
</dbReference>
<reference evidence="5 6" key="1">
    <citation type="submission" date="2019-12" db="EMBL/GenBank/DDBJ databases">
        <title>Draft genome sequence of the ascomycete Xylaria multiplex DSM 110363.</title>
        <authorList>
            <person name="Buettner E."/>
            <person name="Kellner H."/>
        </authorList>
    </citation>
    <scope>NUCLEOTIDE SEQUENCE [LARGE SCALE GENOMIC DNA]</scope>
    <source>
        <strain evidence="5 6">DSM 110363</strain>
    </source>
</reference>
<evidence type="ECO:0000256" key="1">
    <source>
        <dbReference type="ARBA" id="ARBA00022630"/>
    </source>
</evidence>
<dbReference type="InterPro" id="IPR013785">
    <property type="entry name" value="Aldolase_TIM"/>
</dbReference>
<dbReference type="CDD" id="cd00067">
    <property type="entry name" value="GAL4"/>
    <property type="match status" value="1"/>
</dbReference>
<dbReference type="FunFam" id="3.20.20.70:FF:000138">
    <property type="entry name" value="NADPH dehydrogenase 1"/>
    <property type="match status" value="1"/>
</dbReference>
<keyword evidence="1" id="KW-0285">Flavoprotein</keyword>
<feature type="compositionally biased region" description="Polar residues" evidence="3">
    <location>
        <begin position="455"/>
        <end position="465"/>
    </location>
</feature>
<organism evidence="5 6">
    <name type="scientific">Xylaria multiplex</name>
    <dbReference type="NCBI Taxonomy" id="323545"/>
    <lineage>
        <taxon>Eukaryota</taxon>
        <taxon>Fungi</taxon>
        <taxon>Dikarya</taxon>
        <taxon>Ascomycota</taxon>
        <taxon>Pezizomycotina</taxon>
        <taxon>Sordariomycetes</taxon>
        <taxon>Xylariomycetidae</taxon>
        <taxon>Xylariales</taxon>
        <taxon>Xylariaceae</taxon>
        <taxon>Xylaria</taxon>
    </lineage>
</organism>
<dbReference type="InterPro" id="IPR001155">
    <property type="entry name" value="OxRdtase_FMN_N"/>
</dbReference>
<feature type="domain" description="NADH:flavin oxidoreductase/NADH oxidase N-terminal" evidence="4">
    <location>
        <begin position="3"/>
        <end position="336"/>
    </location>
</feature>
<dbReference type="GO" id="GO:0003959">
    <property type="term" value="F:NADPH dehydrogenase activity"/>
    <property type="evidence" value="ECO:0007669"/>
    <property type="project" value="TreeGrafter"/>
</dbReference>
<dbReference type="Proteomes" id="UP000481858">
    <property type="component" value="Unassembled WGS sequence"/>
</dbReference>
<gene>
    <name evidence="5" type="ORF">GQX73_g5649</name>
</gene>
<proteinExistence type="predicted"/>
<evidence type="ECO:0000313" key="5">
    <source>
        <dbReference type="EMBL" id="KAF2967966.1"/>
    </source>
</evidence>
<keyword evidence="6" id="KW-1185">Reference proteome</keyword>
<dbReference type="InterPro" id="IPR001138">
    <property type="entry name" value="Zn2Cys6_DnaBD"/>
</dbReference>
<feature type="compositionally biased region" description="Basic and acidic residues" evidence="3">
    <location>
        <begin position="436"/>
        <end position="445"/>
    </location>
</feature>
<sequence>MSKLFEPLRVGSMTLDHRVTMAPLTRFRCDEDWVLLPMAKEYYQQRAAVPGTLLITEATYVSRSAVGRDNGPGIYSEAQIARWREITNAVHEKKSFIYCQIWHLGRAGLVEIHEKMGTKMKSSSAVRIDETTSLPEEMTEEDIWEAIGDFAKAAKNAMAAGFDGVELHGANGYLIDQFTQDTCNKRTDAWGGSIENRARFALEVTKAVANAIGADKTAIRLSPFSDFQSMGMRNPYPQFEYLVKNLKPLNLSYLHLVEPRISGNVDSECGGGHSLDFLIKLWDNQSPVILAGGFLPGSAVQVVDERWKDFDIVIAFGRYFTSNPDLVFRLREGIELAKYDRSTFYTPRAEGYIDFPFSDQYRAASEKKVRWATADEASVSGPLLRRKKCDEARPVCKACDGLEINCHYSDAKPDWMDGGPREKQMADELKVMVKQKANERRERKWGQLPPADTSPDAQAQGQQEHQPPDRLMSDDTRGPTPSDDGSGDENPSSRTISETSPSQTETGNTSSGPSPPPPPPPINSSWRGHIEGDGYPWPESKSELEVTYTMVYLDYVVPFLFPFYRPNLLESSRGWMLVLLMKNRTLFHTALSLASWLYAVIFDSMDGKHGECRRSNWAELQVHQDIAIKALQEDIKALNERGVADAFRECVSCMQSVIQLLEFEVAMAETANWQFHHDAAVVLFDQLITHHAKTTDSNGVATTSWSFILDSIGLPFRRIPLEGGMQILTSDQSAFKFYTAYLLWIDIIAATAHGEAPRLEKYHAELLGGDSPPIRLSDYVGCENWAMLEIAEAAKLAAWKREQQSNGSLSMVELVRRSCTIETRLRQRLETLEAFPTDRASNIYDPSAYHPITPYSGFHEMLAASEAQKALAVAGHTRIWAQATITCLHVIASGLQPSLPEIQASVQVTIELFRALPSPLALRTLVWPFAVTGCLALPEQESFFIELVSNMGAMQIFGTIKEALNVLQHVWVHKNSCCVDAQMWDIATCFSLLGHRSLLV</sequence>
<dbReference type="AlphaFoldDB" id="A0A7C8IN62"/>
<dbReference type="GO" id="GO:0010181">
    <property type="term" value="F:FMN binding"/>
    <property type="evidence" value="ECO:0007669"/>
    <property type="project" value="InterPro"/>
</dbReference>
<feature type="compositionally biased region" description="Basic and acidic residues" evidence="3">
    <location>
        <begin position="466"/>
        <end position="477"/>
    </location>
</feature>
<feature type="compositionally biased region" description="Pro residues" evidence="3">
    <location>
        <begin position="513"/>
        <end position="522"/>
    </location>
</feature>
<dbReference type="InParanoid" id="A0A7C8IN62"/>
<comment type="caution">
    <text evidence="5">The sequence shown here is derived from an EMBL/GenBank/DDBJ whole genome shotgun (WGS) entry which is preliminary data.</text>
</comment>
<accession>A0A7C8IN62</accession>
<evidence type="ECO:0000259" key="4">
    <source>
        <dbReference type="Pfam" id="PF00724"/>
    </source>
</evidence>
<dbReference type="GO" id="GO:0008270">
    <property type="term" value="F:zinc ion binding"/>
    <property type="evidence" value="ECO:0007669"/>
    <property type="project" value="InterPro"/>
</dbReference>
<evidence type="ECO:0000256" key="3">
    <source>
        <dbReference type="SAM" id="MobiDB-lite"/>
    </source>
</evidence>
<evidence type="ECO:0000313" key="6">
    <source>
        <dbReference type="Proteomes" id="UP000481858"/>
    </source>
</evidence>
<name>A0A7C8IN62_9PEZI</name>
<dbReference type="Pfam" id="PF00724">
    <property type="entry name" value="Oxidored_FMN"/>
    <property type="match status" value="1"/>
</dbReference>
<protein>
    <recommendedName>
        <fullName evidence="4">NADH:flavin oxidoreductase/NADH oxidase N-terminal domain-containing protein</fullName>
    </recommendedName>
</protein>
<dbReference type="SUPFAM" id="SSF51395">
    <property type="entry name" value="FMN-linked oxidoreductases"/>
    <property type="match status" value="1"/>
</dbReference>
<keyword evidence="2" id="KW-0539">Nucleus</keyword>
<dbReference type="EMBL" id="WUBL01000059">
    <property type="protein sequence ID" value="KAF2967966.1"/>
    <property type="molecule type" value="Genomic_DNA"/>
</dbReference>
<dbReference type="CDD" id="cd02933">
    <property type="entry name" value="OYE_like_FMN"/>
    <property type="match status" value="1"/>
</dbReference>
<feature type="compositionally biased region" description="Polar residues" evidence="3">
    <location>
        <begin position="489"/>
        <end position="509"/>
    </location>
</feature>
<dbReference type="Pfam" id="PF11951">
    <property type="entry name" value="Fungal_trans_2"/>
    <property type="match status" value="1"/>
</dbReference>
<dbReference type="OrthoDB" id="5213892at2759"/>